<gene>
    <name evidence="2" type="ORF">IQ13_0362</name>
</gene>
<dbReference type="SUPFAM" id="SSF158949">
    <property type="entry name" value="Smr-associated domain-like"/>
    <property type="match status" value="1"/>
</dbReference>
<dbReference type="Pfam" id="PF01713">
    <property type="entry name" value="Smr"/>
    <property type="match status" value="1"/>
</dbReference>
<dbReference type="Gene3D" id="2.60.40.1600">
    <property type="entry name" value="Smr-associated-like"/>
    <property type="match status" value="1"/>
</dbReference>
<reference evidence="2 3" key="1">
    <citation type="journal article" date="2015" name="Stand. Genomic Sci.">
        <title>Genomic Encyclopedia of Bacterial and Archaeal Type Strains, Phase III: the genomes of soil and plant-associated and newly described type strains.</title>
        <authorList>
            <person name="Whitman W.B."/>
            <person name="Woyke T."/>
            <person name="Klenk H.P."/>
            <person name="Zhou Y."/>
            <person name="Lilburn T.G."/>
            <person name="Beck B.J."/>
            <person name="De Vos P."/>
            <person name="Vandamme P."/>
            <person name="Eisen J.A."/>
            <person name="Garrity G."/>
            <person name="Hugenholtz P."/>
            <person name="Kyrpides N.C."/>
        </authorList>
    </citation>
    <scope>NUCLEOTIDE SEQUENCE [LARGE SCALE GENOMIC DNA]</scope>
    <source>
        <strain evidence="2 3">CGMCC 1.7271</strain>
    </source>
</reference>
<dbReference type="AlphaFoldDB" id="A0A562SV93"/>
<dbReference type="Proteomes" id="UP000316167">
    <property type="component" value="Unassembled WGS sequence"/>
</dbReference>
<dbReference type="InterPro" id="IPR002625">
    <property type="entry name" value="Smr_dom"/>
</dbReference>
<dbReference type="EMBL" id="VLLE01000002">
    <property type="protein sequence ID" value="TWI85205.1"/>
    <property type="molecule type" value="Genomic_DNA"/>
</dbReference>
<organism evidence="2 3">
    <name type="scientific">Lacibacter cauensis</name>
    <dbReference type="NCBI Taxonomy" id="510947"/>
    <lineage>
        <taxon>Bacteria</taxon>
        <taxon>Pseudomonadati</taxon>
        <taxon>Bacteroidota</taxon>
        <taxon>Chitinophagia</taxon>
        <taxon>Chitinophagales</taxon>
        <taxon>Chitinophagaceae</taxon>
        <taxon>Lacibacter</taxon>
    </lineage>
</organism>
<dbReference type="InterPro" id="IPR036781">
    <property type="entry name" value="Smr_assoc-like_sf"/>
</dbReference>
<name>A0A562SV93_9BACT</name>
<sequence length="368" mass="43099">MISPAIYSFNLFEQDVLAGVIFALYSKYMKFQIGDKVLLLHSNEEGEVVDIINKKMVMVDVDGVQFPVYTDQVDFPYYKRFTEKKAAPPKQKKYVDDVKKEKTNSIKGYNVGEGIWIAFLPVFDKDIFDDDVVEYFRIYLVNNSNTAYTFNYHLRFTGESEFNLKNELLPYSDFYVHDVPFEQLNDAPRFDFEFSLSQPVKGKAEYFEASLKLKAKQLFQRIEEMLQKQEASFSYLLMENYPDAVVKDKVDLSKLSNAGFKVYDAGKARQHIPPARTVVDLHIEKIVNDWKHLSNFEILTAQLREFEKYYELAVLHMQPTLIVIHGVGEGRLRDEIHDILRLKREVKSFVNQYHPLYGYGATEIYFQY</sequence>
<evidence type="ECO:0000259" key="1">
    <source>
        <dbReference type="Pfam" id="PF01713"/>
    </source>
</evidence>
<accession>A0A562SV93</accession>
<keyword evidence="3" id="KW-1185">Reference proteome</keyword>
<dbReference type="InterPro" id="IPR036063">
    <property type="entry name" value="Smr_dom_sf"/>
</dbReference>
<feature type="domain" description="Smr" evidence="1">
    <location>
        <begin position="304"/>
        <end position="366"/>
    </location>
</feature>
<dbReference type="Gene3D" id="3.30.1370.110">
    <property type="match status" value="1"/>
</dbReference>
<proteinExistence type="predicted"/>
<protein>
    <submittedName>
        <fullName evidence="2">Smr domain-containing protein</fullName>
    </submittedName>
</protein>
<evidence type="ECO:0000313" key="3">
    <source>
        <dbReference type="Proteomes" id="UP000316167"/>
    </source>
</evidence>
<comment type="caution">
    <text evidence="2">The sequence shown here is derived from an EMBL/GenBank/DDBJ whole genome shotgun (WGS) entry which is preliminary data.</text>
</comment>
<evidence type="ECO:0000313" key="2">
    <source>
        <dbReference type="EMBL" id="TWI85205.1"/>
    </source>
</evidence>